<dbReference type="PANTHER" id="PTHR30620:SF16">
    <property type="entry name" value="LYSOSOMAL BETA GLUCOSIDASE"/>
    <property type="match status" value="1"/>
</dbReference>
<dbReference type="PRINTS" id="PR00133">
    <property type="entry name" value="GLHYDRLASE3"/>
</dbReference>
<dbReference type="RefSeq" id="WP_263797500.1">
    <property type="nucleotide sequence ID" value="NZ_AP027141.1"/>
</dbReference>
<comment type="similarity">
    <text evidence="2">Belongs to the glycosyl hydrolase 3 family.</text>
</comment>
<dbReference type="InterPro" id="IPR001764">
    <property type="entry name" value="Glyco_hydro_3_N"/>
</dbReference>
<dbReference type="SUPFAM" id="SSF51445">
    <property type="entry name" value="(Trans)glycosidases"/>
    <property type="match status" value="1"/>
</dbReference>
<keyword evidence="5" id="KW-0378">Hydrolase</keyword>
<organism evidence="9 10">
    <name type="scientific">Microbacterium terricola</name>
    <dbReference type="NCBI Taxonomy" id="344163"/>
    <lineage>
        <taxon>Bacteria</taxon>
        <taxon>Bacillati</taxon>
        <taxon>Actinomycetota</taxon>
        <taxon>Actinomycetes</taxon>
        <taxon>Micrococcales</taxon>
        <taxon>Microbacteriaceae</taxon>
        <taxon>Microbacterium</taxon>
    </lineage>
</organism>
<comment type="catalytic activity">
    <reaction evidence="1">
        <text>Hydrolysis of terminal, non-reducing beta-D-glucosyl residues with release of beta-D-glucose.</text>
        <dbReference type="EC" id="3.2.1.21"/>
    </reaction>
</comment>
<evidence type="ECO:0000256" key="3">
    <source>
        <dbReference type="ARBA" id="ARBA00012744"/>
    </source>
</evidence>
<keyword evidence="10" id="KW-1185">Reference proteome</keyword>
<dbReference type="InterPro" id="IPR036962">
    <property type="entry name" value="Glyco_hydro_3_N_sf"/>
</dbReference>
<protein>
    <recommendedName>
        <fullName evidence="3">beta-glucosidase</fullName>
        <ecNumber evidence="3">3.2.1.21</ecNumber>
    </recommendedName>
</protein>
<dbReference type="PANTHER" id="PTHR30620">
    <property type="entry name" value="PERIPLASMIC BETA-GLUCOSIDASE-RELATED"/>
    <property type="match status" value="1"/>
</dbReference>
<gene>
    <name evidence="9" type="ORF">Microterr_25760</name>
</gene>
<keyword evidence="4" id="KW-0732">Signal</keyword>
<sequence length="590" mass="63529">MTTRTDTRFPFQDAGLSPEQRADDLLSRLPLEDKAGLLFVGISVFGDPTQPSPMFPAPSLESTVSKLRINHIYVIGDADSAREFAQWHNTSQDIAARTGFGIPITFGTDPRHGFHFNPGASAAAKVFSQWPEHLGFGALRSEELVEQYGDVIRREYAAVGLRLALHPQIDLATEPRWARLNATFGEDPDLVAGLGAAYVRGLQGPALGTSSVSAMAKHFPGGGPQKDGEDPHFAYGKEQVYPGGRWDDHLKPFVAAIEAGVSQMMPYYGMPVGTEYEEVGFAFNKAIITDLLRTELGFDGIVCTDFGLVSDVEMFGAPFPARAWGVEHLTAQERIQRLFDAGCDQLGGEFCVSELLGAVRAGLVTEERLDRSARRVLIEKFTLGLFDERHVDPDAAELAVATPEMVQAGIDTQRASHTLLTNGPADAPTLPLGAGVKVFAKNIDGSVFAGCEIVDDPAQADVAVLRIAAAYEPRTQGFELFMHAGSLDYTDADRDEILALCAAVPTVIVVNLDRPAILTPFVDHAAAIIAEYGATDQSVADVLLGTAEPKGRLPIDLPRSMASVEANKSDTPFDMPDALFRFGHGLTYGG</sequence>
<dbReference type="InterPro" id="IPR051915">
    <property type="entry name" value="Cellulose_Degrad_GH3"/>
</dbReference>
<dbReference type="SUPFAM" id="SSF52279">
    <property type="entry name" value="Beta-D-glucan exohydrolase, C-terminal domain"/>
    <property type="match status" value="1"/>
</dbReference>
<feature type="domain" description="Glycoside hydrolase family 3 N-terminal" evidence="7">
    <location>
        <begin position="63"/>
        <end position="377"/>
    </location>
</feature>
<reference evidence="9 10" key="1">
    <citation type="submission" date="2022-12" db="EMBL/GenBank/DDBJ databases">
        <title>Microbacterium terricola strain KV-448 chromosome, complete genome.</title>
        <authorList>
            <person name="Oshima T."/>
            <person name="Moriya T."/>
            <person name="Bessho Y."/>
        </authorList>
    </citation>
    <scope>NUCLEOTIDE SEQUENCE [LARGE SCALE GENOMIC DNA]</scope>
    <source>
        <strain evidence="9 10">KV-448</strain>
    </source>
</reference>
<dbReference type="Gene3D" id="3.20.20.300">
    <property type="entry name" value="Glycoside hydrolase, family 3, N-terminal domain"/>
    <property type="match status" value="1"/>
</dbReference>
<dbReference type="InterPro" id="IPR036881">
    <property type="entry name" value="Glyco_hydro_3_C_sf"/>
</dbReference>
<dbReference type="Proteomes" id="UP001317779">
    <property type="component" value="Chromosome"/>
</dbReference>
<feature type="domain" description="Glycoside hydrolase family 3 C-terminal" evidence="8">
    <location>
        <begin position="453"/>
        <end position="588"/>
    </location>
</feature>
<evidence type="ECO:0000256" key="2">
    <source>
        <dbReference type="ARBA" id="ARBA00005336"/>
    </source>
</evidence>
<accession>A0ABM8E2B7</accession>
<proteinExistence type="inferred from homology"/>
<dbReference type="InterPro" id="IPR002772">
    <property type="entry name" value="Glyco_hydro_3_C"/>
</dbReference>
<evidence type="ECO:0000256" key="1">
    <source>
        <dbReference type="ARBA" id="ARBA00000448"/>
    </source>
</evidence>
<dbReference type="Pfam" id="PF00933">
    <property type="entry name" value="Glyco_hydro_3"/>
    <property type="match status" value="1"/>
</dbReference>
<evidence type="ECO:0000256" key="4">
    <source>
        <dbReference type="ARBA" id="ARBA00022729"/>
    </source>
</evidence>
<evidence type="ECO:0000256" key="5">
    <source>
        <dbReference type="ARBA" id="ARBA00022801"/>
    </source>
</evidence>
<evidence type="ECO:0000259" key="7">
    <source>
        <dbReference type="Pfam" id="PF00933"/>
    </source>
</evidence>
<dbReference type="InterPro" id="IPR017853">
    <property type="entry name" value="GH"/>
</dbReference>
<keyword evidence="6" id="KW-0326">Glycosidase</keyword>
<evidence type="ECO:0000313" key="10">
    <source>
        <dbReference type="Proteomes" id="UP001317779"/>
    </source>
</evidence>
<dbReference type="Gene3D" id="3.40.50.1700">
    <property type="entry name" value="Glycoside hydrolase family 3 C-terminal domain"/>
    <property type="match status" value="1"/>
</dbReference>
<name>A0ABM8E2B7_9MICO</name>
<evidence type="ECO:0000256" key="6">
    <source>
        <dbReference type="ARBA" id="ARBA00023295"/>
    </source>
</evidence>
<evidence type="ECO:0000313" key="9">
    <source>
        <dbReference type="EMBL" id="BDV31916.1"/>
    </source>
</evidence>
<dbReference type="EMBL" id="AP027141">
    <property type="protein sequence ID" value="BDV31916.1"/>
    <property type="molecule type" value="Genomic_DNA"/>
</dbReference>
<evidence type="ECO:0000259" key="8">
    <source>
        <dbReference type="Pfam" id="PF01915"/>
    </source>
</evidence>
<dbReference type="Pfam" id="PF01915">
    <property type="entry name" value="Glyco_hydro_3_C"/>
    <property type="match status" value="1"/>
</dbReference>
<dbReference type="EC" id="3.2.1.21" evidence="3"/>